<comment type="caution">
    <text evidence="7">The sequence shown here is derived from an EMBL/GenBank/DDBJ whole genome shotgun (WGS) entry which is preliminary data.</text>
</comment>
<dbReference type="Pfam" id="PF01385">
    <property type="entry name" value="OrfB_IS605"/>
    <property type="match status" value="1"/>
</dbReference>
<keyword evidence="2" id="KW-0815">Transposition</keyword>
<reference evidence="7" key="1">
    <citation type="submission" date="2021-05" db="EMBL/GenBank/DDBJ databases">
        <title>Novel Bacillus species.</title>
        <authorList>
            <person name="Liu G."/>
        </authorList>
    </citation>
    <scope>NUCLEOTIDE SEQUENCE</scope>
    <source>
        <strain evidence="7">FJAT-49825</strain>
    </source>
</reference>
<protein>
    <submittedName>
        <fullName evidence="7">Transposase</fullName>
    </submittedName>
</protein>
<keyword evidence="4" id="KW-0233">DNA recombination</keyword>
<dbReference type="GO" id="GO:0032196">
    <property type="term" value="P:transposition"/>
    <property type="evidence" value="ECO:0007669"/>
    <property type="project" value="UniProtKB-KW"/>
</dbReference>
<dbReference type="GO" id="GO:0006310">
    <property type="term" value="P:DNA recombination"/>
    <property type="evidence" value="ECO:0007669"/>
    <property type="project" value="UniProtKB-KW"/>
</dbReference>
<comment type="similarity">
    <text evidence="1">In the C-terminal section; belongs to the transposase 35 family.</text>
</comment>
<dbReference type="Proteomes" id="UP000679749">
    <property type="component" value="Unassembled WGS sequence"/>
</dbReference>
<dbReference type="RefSeq" id="WP_213120266.1">
    <property type="nucleotide sequence ID" value="NZ_JAGYPF010000005.1"/>
</dbReference>
<proteinExistence type="inferred from homology"/>
<dbReference type="InterPro" id="IPR010095">
    <property type="entry name" value="Cas12f1-like_TNB"/>
</dbReference>
<dbReference type="InterPro" id="IPR001959">
    <property type="entry name" value="Transposase"/>
</dbReference>
<evidence type="ECO:0000259" key="6">
    <source>
        <dbReference type="Pfam" id="PF07282"/>
    </source>
</evidence>
<dbReference type="EMBL" id="JAGYPF010000005">
    <property type="protein sequence ID" value="MBS4215755.1"/>
    <property type="molecule type" value="Genomic_DNA"/>
</dbReference>
<evidence type="ECO:0000259" key="5">
    <source>
        <dbReference type="Pfam" id="PF01385"/>
    </source>
</evidence>
<evidence type="ECO:0000256" key="2">
    <source>
        <dbReference type="ARBA" id="ARBA00022578"/>
    </source>
</evidence>
<dbReference type="GO" id="GO:0003677">
    <property type="term" value="F:DNA binding"/>
    <property type="evidence" value="ECO:0007669"/>
    <property type="project" value="UniProtKB-KW"/>
</dbReference>
<dbReference type="AlphaFoldDB" id="A0A942U6Q9"/>
<dbReference type="Pfam" id="PF07282">
    <property type="entry name" value="Cas12f1-like_TNB"/>
    <property type="match status" value="1"/>
</dbReference>
<accession>A0A942U6Q9</accession>
<evidence type="ECO:0000256" key="3">
    <source>
        <dbReference type="ARBA" id="ARBA00023125"/>
    </source>
</evidence>
<evidence type="ECO:0000256" key="1">
    <source>
        <dbReference type="ARBA" id="ARBA00008761"/>
    </source>
</evidence>
<feature type="domain" description="Probable transposase IS891/IS1136/IS1341" evidence="5">
    <location>
        <begin position="176"/>
        <end position="293"/>
    </location>
</feature>
<evidence type="ECO:0000313" key="7">
    <source>
        <dbReference type="EMBL" id="MBS4215755.1"/>
    </source>
</evidence>
<evidence type="ECO:0000256" key="4">
    <source>
        <dbReference type="ARBA" id="ARBA00023172"/>
    </source>
</evidence>
<organism evidence="7 8">
    <name type="scientific">Neobacillus rhizophilus</name>
    <dbReference type="NCBI Taxonomy" id="2833579"/>
    <lineage>
        <taxon>Bacteria</taxon>
        <taxon>Bacillati</taxon>
        <taxon>Bacillota</taxon>
        <taxon>Bacilli</taxon>
        <taxon>Bacillales</taxon>
        <taxon>Bacillaceae</taxon>
        <taxon>Neobacillus</taxon>
    </lineage>
</organism>
<evidence type="ECO:0000313" key="8">
    <source>
        <dbReference type="Proteomes" id="UP000679749"/>
    </source>
</evidence>
<sequence>MSLKKQKKKEASGDILIRKFPLRLTECERELVDRLRIESARLWNDILDLHWWLYDVYKLWTNASDKKKWFNAKSHTLHSQTIQAIIELHEETCERTKKQRDDGNKNWKYPWKYKRFFSVKYKKSAISLESNGYLKFSNGGKEKPLYVKKPKHIDFGSIKNAEIVWHRNEYWLHLGVELTKRDKVAGENNAGGDLGIIHAITLSNGKNHFIISGKELRSLHRLRNKTLAKLQKKISKKQKGSNARYKLILRKRRFLEKMERKIEYIEHCISKQVVNWCEENQIKTLFIGTPEGVQRGTKKKRKTRNEQRQQLSNWSFGRLTRLITYKLKLIGTEVIMQEESYTSGTCPKCGTYSKQSSRNFNCPCGEIGHRDVVGAINILDKGLNRGITKGRTLPKIENTKYRRVNLVPIVKSKKYKLTVA</sequence>
<dbReference type="NCBIfam" id="TIGR01766">
    <property type="entry name" value="IS200/IS605 family accessory protein TnpB-like domain"/>
    <property type="match status" value="1"/>
</dbReference>
<dbReference type="NCBIfam" id="NF040570">
    <property type="entry name" value="guided_TnpB"/>
    <property type="match status" value="1"/>
</dbReference>
<keyword evidence="8" id="KW-1185">Reference proteome</keyword>
<feature type="domain" description="Cas12f1-like TNB" evidence="6">
    <location>
        <begin position="316"/>
        <end position="378"/>
    </location>
</feature>
<keyword evidence="3" id="KW-0238">DNA-binding</keyword>
<gene>
    <name evidence="7" type="ORF">KHA99_25360</name>
</gene>
<name>A0A942U6Q9_9BACI</name>